<proteinExistence type="inferred from homology"/>
<feature type="transmembrane region" description="Helical" evidence="7">
    <location>
        <begin position="452"/>
        <end position="471"/>
    </location>
</feature>
<evidence type="ECO:0000256" key="6">
    <source>
        <dbReference type="SAM" id="MobiDB-lite"/>
    </source>
</evidence>
<dbReference type="GO" id="GO:0016020">
    <property type="term" value="C:membrane"/>
    <property type="evidence" value="ECO:0007669"/>
    <property type="project" value="UniProtKB-SubCell"/>
</dbReference>
<evidence type="ECO:0000256" key="5">
    <source>
        <dbReference type="ARBA" id="ARBA00023136"/>
    </source>
</evidence>
<feature type="transmembrane region" description="Helical" evidence="7">
    <location>
        <begin position="503"/>
        <end position="521"/>
    </location>
</feature>
<dbReference type="InterPro" id="IPR006876">
    <property type="entry name" value="LMBR1-like_membr_prot"/>
</dbReference>
<comment type="similarity">
    <text evidence="2">Belongs to the LIMR family.</text>
</comment>
<dbReference type="Proteomes" id="UP000223968">
    <property type="component" value="Unassembled WGS sequence"/>
</dbReference>
<reference evidence="8 9" key="1">
    <citation type="submission" date="2017-10" db="EMBL/GenBank/DDBJ databases">
        <title>Comparative genomics in systemic dimorphic fungi from Ajellomycetaceae.</title>
        <authorList>
            <person name="Munoz J.F."/>
            <person name="Mcewen J.G."/>
            <person name="Clay O.K."/>
            <person name="Cuomo C.A."/>
        </authorList>
    </citation>
    <scope>NUCLEOTIDE SEQUENCE [LARGE SCALE GENOMIC DNA]</scope>
    <source>
        <strain evidence="8 9">UAMH5409</strain>
    </source>
</reference>
<dbReference type="STRING" id="1447875.A0A2B7Y118"/>
<dbReference type="PANTHER" id="PTHR21355">
    <property type="entry name" value="G-PROTEIN COUPLED RECEPTOR-ASSOCIATED PROTEIN LMBRD2"/>
    <property type="match status" value="1"/>
</dbReference>
<dbReference type="OrthoDB" id="203099at2759"/>
<keyword evidence="3 7" id="KW-0812">Transmembrane</keyword>
<feature type="region of interest" description="Disordered" evidence="6">
    <location>
        <begin position="635"/>
        <end position="679"/>
    </location>
</feature>
<sequence>MALSSVAAHNPAPVGSGIFMVIAFLVISILVLLLLRRYLPLRSTPGFLSFPVFLALALPASVVLLVPIDLTSSSRGDEPGSGIWLPARVMLVSWRIAYWLTFVLTWIILPVLGEYVDSGYRTPKDRILYSLRSNGRYQLIVLGCAVVGLIYIIIQNGFDFTSVKALIMALAYFWGLALAIYLMGHGLVAIPRTLIRNSDPGNKLRRIQARAPRIHDRLTDSMADLEDLEFQVSQLRKRKTGITPDLQEWIDDLADVTNIPESRIHGYAGGEEPRSTVPSIITTRYLADITRRLGRARHQNARFTNEWDRLVKEAADTQSIINSSASKRLEFTYPSLRYSPNRSLPFITPPLRYYIHVHILPIARLALAGFFSLASACVVWSEIVKSFAPRVSIVTLSVVHNPYKSEPIGFSGQVVSAAWIFYMCSAAFVGITDAKVWGNRALVPRNTYGESACWYAGQIAKLSVPLSYNFLTFLPRDLQKSTTFYRFLGRLINLTPLGKGFDYFFPIFILIPVCATLFNLYGRVKRWFDFSLLEDEDENVAINDSGFGVGGWREGRELIERELNGPGSLGLTSNSSQRVAPAYGRTTTLPVDRSRAQHQGSRRTTQSSRSPEIAPEEEEENFFQSFAHRVRNTIETANTPDWFPRGNTGIPRPRWLGGEESGAGAGTRREESASGLGRWFGGRAAQGQLRL</sequence>
<feature type="transmembrane region" description="Helical" evidence="7">
    <location>
        <begin position="362"/>
        <end position="381"/>
    </location>
</feature>
<dbReference type="AlphaFoldDB" id="A0A2B7Y118"/>
<dbReference type="Pfam" id="PF04791">
    <property type="entry name" value="LMBR1"/>
    <property type="match status" value="1"/>
</dbReference>
<dbReference type="InterPro" id="IPR051584">
    <property type="entry name" value="GPCR-associated_LMBR1"/>
</dbReference>
<keyword evidence="9" id="KW-1185">Reference proteome</keyword>
<evidence type="ECO:0000256" key="1">
    <source>
        <dbReference type="ARBA" id="ARBA00004141"/>
    </source>
</evidence>
<evidence type="ECO:0000313" key="8">
    <source>
        <dbReference type="EMBL" id="PGH17764.1"/>
    </source>
</evidence>
<feature type="transmembrane region" description="Helical" evidence="7">
    <location>
        <begin position="47"/>
        <end position="68"/>
    </location>
</feature>
<feature type="transmembrane region" description="Helical" evidence="7">
    <location>
        <begin position="96"/>
        <end position="116"/>
    </location>
</feature>
<feature type="transmembrane region" description="Helical" evidence="7">
    <location>
        <begin position="410"/>
        <end position="431"/>
    </location>
</feature>
<accession>A0A2B7Y118</accession>
<keyword evidence="5 7" id="KW-0472">Membrane</keyword>
<name>A0A2B7Y118_9EURO</name>
<gene>
    <name evidence="8" type="ORF">AJ79_00905</name>
</gene>
<feature type="region of interest" description="Disordered" evidence="6">
    <location>
        <begin position="564"/>
        <end position="619"/>
    </location>
</feature>
<keyword evidence="4 7" id="KW-1133">Transmembrane helix</keyword>
<evidence type="ECO:0000313" key="9">
    <source>
        <dbReference type="Proteomes" id="UP000223968"/>
    </source>
</evidence>
<feature type="transmembrane region" description="Helical" evidence="7">
    <location>
        <begin position="12"/>
        <end position="35"/>
    </location>
</feature>
<evidence type="ECO:0000256" key="7">
    <source>
        <dbReference type="SAM" id="Phobius"/>
    </source>
</evidence>
<dbReference type="PANTHER" id="PTHR21355:SF0">
    <property type="entry name" value="G-PROTEIN COUPLED RECEPTOR-ASSOCIATED PROTEIN LMBRD2"/>
    <property type="match status" value="1"/>
</dbReference>
<comment type="subcellular location">
    <subcellularLocation>
        <location evidence="1">Membrane</location>
        <topology evidence="1">Multi-pass membrane protein</topology>
    </subcellularLocation>
</comment>
<feature type="transmembrane region" description="Helical" evidence="7">
    <location>
        <begin position="166"/>
        <end position="190"/>
    </location>
</feature>
<comment type="caution">
    <text evidence="8">The sequence shown here is derived from an EMBL/GenBank/DDBJ whole genome shotgun (WGS) entry which is preliminary data.</text>
</comment>
<protein>
    <submittedName>
        <fullName evidence="8">Uncharacterized protein</fullName>
    </submittedName>
</protein>
<organism evidence="8 9">
    <name type="scientific">Helicocarpus griseus UAMH5409</name>
    <dbReference type="NCBI Taxonomy" id="1447875"/>
    <lineage>
        <taxon>Eukaryota</taxon>
        <taxon>Fungi</taxon>
        <taxon>Dikarya</taxon>
        <taxon>Ascomycota</taxon>
        <taxon>Pezizomycotina</taxon>
        <taxon>Eurotiomycetes</taxon>
        <taxon>Eurotiomycetidae</taxon>
        <taxon>Onygenales</taxon>
        <taxon>Ajellomycetaceae</taxon>
        <taxon>Helicocarpus</taxon>
    </lineage>
</organism>
<evidence type="ECO:0000256" key="2">
    <source>
        <dbReference type="ARBA" id="ARBA00010487"/>
    </source>
</evidence>
<dbReference type="EMBL" id="PDNB01000008">
    <property type="protein sequence ID" value="PGH17764.1"/>
    <property type="molecule type" value="Genomic_DNA"/>
</dbReference>
<evidence type="ECO:0000256" key="3">
    <source>
        <dbReference type="ARBA" id="ARBA00022692"/>
    </source>
</evidence>
<feature type="transmembrane region" description="Helical" evidence="7">
    <location>
        <begin position="137"/>
        <end position="154"/>
    </location>
</feature>
<evidence type="ECO:0000256" key="4">
    <source>
        <dbReference type="ARBA" id="ARBA00022989"/>
    </source>
</evidence>